<dbReference type="RefSeq" id="WP_268186406.1">
    <property type="nucleotide sequence ID" value="NZ_CP113361.1"/>
</dbReference>
<feature type="transmembrane region" description="Helical" evidence="1">
    <location>
        <begin position="377"/>
        <end position="396"/>
    </location>
</feature>
<feature type="transmembrane region" description="Helical" evidence="1">
    <location>
        <begin position="52"/>
        <end position="71"/>
    </location>
</feature>
<keyword evidence="1" id="KW-1133">Transmembrane helix</keyword>
<feature type="transmembrane region" description="Helical" evidence="1">
    <location>
        <begin position="296"/>
        <end position="315"/>
    </location>
</feature>
<organism evidence="2 3">
    <name type="scientific">Methanogenium organophilum</name>
    <dbReference type="NCBI Taxonomy" id="2199"/>
    <lineage>
        <taxon>Archaea</taxon>
        <taxon>Methanobacteriati</taxon>
        <taxon>Methanobacteriota</taxon>
        <taxon>Stenosarchaea group</taxon>
        <taxon>Methanomicrobia</taxon>
        <taxon>Methanomicrobiales</taxon>
        <taxon>Methanomicrobiaceae</taxon>
        <taxon>Methanogenium</taxon>
    </lineage>
</organism>
<feature type="transmembrane region" description="Helical" evidence="1">
    <location>
        <begin position="327"/>
        <end position="345"/>
    </location>
</feature>
<dbReference type="KEGG" id="mou:OU421_12360"/>
<feature type="transmembrane region" description="Helical" evidence="1">
    <location>
        <begin position="160"/>
        <end position="193"/>
    </location>
</feature>
<keyword evidence="3" id="KW-1185">Reference proteome</keyword>
<feature type="transmembrane region" description="Helical" evidence="1">
    <location>
        <begin position="408"/>
        <end position="429"/>
    </location>
</feature>
<keyword evidence="1" id="KW-0812">Transmembrane</keyword>
<feature type="transmembrane region" description="Helical" evidence="1">
    <location>
        <begin position="7"/>
        <end position="24"/>
    </location>
</feature>
<protein>
    <submittedName>
        <fullName evidence="2">Uncharacterized protein</fullName>
    </submittedName>
</protein>
<feature type="transmembrane region" description="Helical" evidence="1">
    <location>
        <begin position="129"/>
        <end position="148"/>
    </location>
</feature>
<feature type="transmembrane region" description="Helical" evidence="1">
    <location>
        <begin position="272"/>
        <end position="289"/>
    </location>
</feature>
<dbReference type="Proteomes" id="UP001163096">
    <property type="component" value="Chromosome"/>
</dbReference>
<proteinExistence type="predicted"/>
<feature type="transmembrane region" description="Helical" evidence="1">
    <location>
        <begin position="78"/>
        <end position="100"/>
    </location>
</feature>
<accession>A0A9X9S3Q3</accession>
<evidence type="ECO:0000313" key="2">
    <source>
        <dbReference type="EMBL" id="WAI01187.1"/>
    </source>
</evidence>
<feature type="transmembrane region" description="Helical" evidence="1">
    <location>
        <begin position="205"/>
        <end position="227"/>
    </location>
</feature>
<evidence type="ECO:0000256" key="1">
    <source>
        <dbReference type="SAM" id="Phobius"/>
    </source>
</evidence>
<reference evidence="2" key="1">
    <citation type="submission" date="2022-11" db="EMBL/GenBank/DDBJ databases">
        <title>Complete genome sequence of Methanogenium organophilum DSM 3596.</title>
        <authorList>
            <person name="Chen S.-C."/>
            <person name="Lai S.-J."/>
            <person name="You Y.-T."/>
        </authorList>
    </citation>
    <scope>NUCLEOTIDE SEQUENCE</scope>
    <source>
        <strain evidence="2">DSM 3596</strain>
    </source>
</reference>
<gene>
    <name evidence="2" type="ORF">OU421_12360</name>
</gene>
<dbReference type="GeneID" id="76835908"/>
<evidence type="ECO:0000313" key="3">
    <source>
        <dbReference type="Proteomes" id="UP001163096"/>
    </source>
</evidence>
<dbReference type="AlphaFoldDB" id="A0A9X9S3Q3"/>
<keyword evidence="1" id="KW-0472">Membrane</keyword>
<feature type="transmembrane region" description="Helical" evidence="1">
    <location>
        <begin position="106"/>
        <end position="122"/>
    </location>
</feature>
<sequence>MRSIEKILDIYLLFGILFIIYVLLNIQGFDVTDFGYHFTNQYSLQNYPIDTIYFSPLYLLSDIAGGLWLSLIGFPSVLWAKIGGALLYATCACIVYSILVKYFDKIMVFCVVLISTLFLTMGNSCYIHYFTFPAFLILGELWIFNVLLLSNPESNKYKIFGFLLGFLLIPIILSRITLVLILLIPIAFSIFLILKKENLDEYKRLVFYAIIGVFSSLIIFTCVYVYLGIFTSSMVNILSIFSESASGNVTNFSESHTMASLIYSYLIDYNTILIRTGIIVFGLFFISYIKEKTGNLFASILLLFIPLTGILFIFISDNPFDFFSTNILKVTIGLILLLTTLFFFVDKGKNRNLSLLLIAGAIIMIISPIGSDTGVVKSLYGFWFILPLSLLCAYQIRTSIKYPRISSILSMTPVILIALLIVAIFFQSVNIYRDDPNRMNLNEGFSHPSLFGIYSTDKRVKVVDELLIAIEDNSQNGDELLMVNAIPMFYYLTETKPALGNPWLFLEPIEMIKLEQKKLENERRYPKLLVISKVNTLYRYWPEDSPITVQNPYVEKTQYIKSTYINDLNYSLLWENEAFEIYNLPDS</sequence>
<dbReference type="EMBL" id="CP113361">
    <property type="protein sequence ID" value="WAI01187.1"/>
    <property type="molecule type" value="Genomic_DNA"/>
</dbReference>
<feature type="transmembrane region" description="Helical" evidence="1">
    <location>
        <begin position="352"/>
        <end position="371"/>
    </location>
</feature>
<name>A0A9X9S3Q3_METOG</name>